<dbReference type="InterPro" id="IPR002155">
    <property type="entry name" value="Thiolase"/>
</dbReference>
<evidence type="ECO:0000256" key="2">
    <source>
        <dbReference type="ARBA" id="ARBA00022679"/>
    </source>
</evidence>
<comment type="similarity">
    <text evidence="1 4">Belongs to the thiolase-like superfamily. Thiolase family.</text>
</comment>
<dbReference type="Pfam" id="PF00108">
    <property type="entry name" value="Thiolase_N"/>
    <property type="match status" value="1"/>
</dbReference>
<proteinExistence type="inferred from homology"/>
<evidence type="ECO:0000256" key="1">
    <source>
        <dbReference type="ARBA" id="ARBA00010982"/>
    </source>
</evidence>
<dbReference type="SUPFAM" id="SSF53901">
    <property type="entry name" value="Thiolase-like"/>
    <property type="match status" value="2"/>
</dbReference>
<accession>A0A7W6DEW3</accession>
<evidence type="ECO:0000259" key="5">
    <source>
        <dbReference type="Pfam" id="PF00108"/>
    </source>
</evidence>
<feature type="domain" description="Thiolase C-terminal" evidence="6">
    <location>
        <begin position="396"/>
        <end position="518"/>
    </location>
</feature>
<evidence type="ECO:0000256" key="3">
    <source>
        <dbReference type="ARBA" id="ARBA00023315"/>
    </source>
</evidence>
<dbReference type="InterPro" id="IPR020610">
    <property type="entry name" value="Thiolase_AS"/>
</dbReference>
<dbReference type="PANTHER" id="PTHR43365">
    <property type="entry name" value="BLR7806 PROTEIN"/>
    <property type="match status" value="1"/>
</dbReference>
<dbReference type="Gene3D" id="3.40.47.10">
    <property type="match status" value="2"/>
</dbReference>
<dbReference type="EC" id="2.3.1.9" evidence="7"/>
<dbReference type="GO" id="GO:0003985">
    <property type="term" value="F:acetyl-CoA C-acetyltransferase activity"/>
    <property type="evidence" value="ECO:0007669"/>
    <property type="project" value="UniProtKB-EC"/>
</dbReference>
<comment type="caution">
    <text evidence="7">The sequence shown here is derived from an EMBL/GenBank/DDBJ whole genome shotgun (WGS) entry which is preliminary data.</text>
</comment>
<name>A0A7W6DEW3_9SPHN</name>
<dbReference type="NCBIfam" id="TIGR01930">
    <property type="entry name" value="AcCoA-C-Actrans"/>
    <property type="match status" value="1"/>
</dbReference>
<dbReference type="InterPro" id="IPR020613">
    <property type="entry name" value="Thiolase_CS"/>
</dbReference>
<dbReference type="EMBL" id="JACIEB010000003">
    <property type="protein sequence ID" value="MBB3982011.1"/>
    <property type="molecule type" value="Genomic_DNA"/>
</dbReference>
<protein>
    <submittedName>
        <fullName evidence="7">Acetyl-CoA C-acetyltransferase</fullName>
        <ecNumber evidence="7">2.3.1.9</ecNumber>
    </submittedName>
</protein>
<organism evidence="7 8">
    <name type="scientific">Sphingobium fontiphilum</name>
    <dbReference type="NCBI Taxonomy" id="944425"/>
    <lineage>
        <taxon>Bacteria</taxon>
        <taxon>Pseudomonadati</taxon>
        <taxon>Pseudomonadota</taxon>
        <taxon>Alphaproteobacteria</taxon>
        <taxon>Sphingomonadales</taxon>
        <taxon>Sphingomonadaceae</taxon>
        <taxon>Sphingobium</taxon>
    </lineage>
</organism>
<evidence type="ECO:0000256" key="4">
    <source>
        <dbReference type="RuleBase" id="RU003557"/>
    </source>
</evidence>
<dbReference type="AlphaFoldDB" id="A0A7W6DEW3"/>
<gene>
    <name evidence="7" type="ORF">GGR44_001670</name>
</gene>
<dbReference type="Proteomes" id="UP000552757">
    <property type="component" value="Unassembled WGS sequence"/>
</dbReference>
<dbReference type="PROSITE" id="PS00099">
    <property type="entry name" value="THIOLASE_3"/>
    <property type="match status" value="1"/>
</dbReference>
<keyword evidence="3 4" id="KW-0012">Acyltransferase</keyword>
<feature type="domain" description="Thiolase N-terminal" evidence="5">
    <location>
        <begin position="124"/>
        <end position="344"/>
    </location>
</feature>
<evidence type="ECO:0000313" key="8">
    <source>
        <dbReference type="Proteomes" id="UP000552757"/>
    </source>
</evidence>
<dbReference type="NCBIfam" id="NF006090">
    <property type="entry name" value="PRK08242.1"/>
    <property type="match status" value="1"/>
</dbReference>
<evidence type="ECO:0000259" key="6">
    <source>
        <dbReference type="Pfam" id="PF02803"/>
    </source>
</evidence>
<dbReference type="Pfam" id="PF02803">
    <property type="entry name" value="Thiolase_C"/>
    <property type="match status" value="1"/>
</dbReference>
<reference evidence="7 8" key="1">
    <citation type="submission" date="2020-08" db="EMBL/GenBank/DDBJ databases">
        <title>Genomic Encyclopedia of Type Strains, Phase IV (KMG-IV): sequencing the most valuable type-strain genomes for metagenomic binning, comparative biology and taxonomic classification.</title>
        <authorList>
            <person name="Goeker M."/>
        </authorList>
    </citation>
    <scope>NUCLEOTIDE SEQUENCE [LARGE SCALE GENOMIC DNA]</scope>
    <source>
        <strain evidence="7 8">DSM 29348</strain>
    </source>
</reference>
<dbReference type="InterPro" id="IPR020616">
    <property type="entry name" value="Thiolase_N"/>
</dbReference>
<dbReference type="InterPro" id="IPR020617">
    <property type="entry name" value="Thiolase_C"/>
</dbReference>
<keyword evidence="2 4" id="KW-0808">Transferase</keyword>
<evidence type="ECO:0000313" key="7">
    <source>
        <dbReference type="EMBL" id="MBB3982011.1"/>
    </source>
</evidence>
<dbReference type="PROSITE" id="PS00737">
    <property type="entry name" value="THIOLASE_2"/>
    <property type="match status" value="1"/>
</dbReference>
<sequence>MVAAPYPQRLQAARALHDASYDIVIGLAFSREYQRFLCRRLIPPFEEQIAQSGCRNTEWGAIFALYDHGCPLLKCRSAIEAEQIAAGAVVCAFRWIGAACPGSTKSENDDFCNTGREFTMEAYVYDHVRTPRGKGRPDGALHEITSVEMATQLLKALQSRNNLDTALLDDVIIGMAQPVGEQGGVLARAAVLQAGYAQTVAGQQIHRFCATGLDAVSLIAAQVHAGMIQAGIGGGVESMSRTVMGYDSGAWTSDPSVAYSNHYAPQGIGADLIATLDGFTREDVDRFAVESQRKAAHAWENGYFKNAIVPIRDVLGDVLLDHDEHMRPGTTVESLAKLKPAFEGFGKAGFEAVAKAKYPEIEELNYVHHGGNSSGIVDGAGLVLVGSKEFGEKAGLKPRGRIRSYANIGSEPMIMLTAPAAVSRKAIKAGGMTEKDIDLWELNEAFASVVMRFQQELDIPDDKINVNGGAIAMGHPLGATGAMLVGTVLDELERRDAETGLITLCAANGLGTAAIIERV</sequence>
<keyword evidence="8" id="KW-1185">Reference proteome</keyword>
<dbReference type="InterPro" id="IPR016039">
    <property type="entry name" value="Thiolase-like"/>
</dbReference>
<dbReference type="CDD" id="cd00751">
    <property type="entry name" value="thiolase"/>
    <property type="match status" value="1"/>
</dbReference>
<dbReference type="PANTHER" id="PTHR43365:SF1">
    <property type="entry name" value="ACETYL-COA C-ACYLTRANSFERASE"/>
    <property type="match status" value="1"/>
</dbReference>